<keyword evidence="4" id="KW-0238">DNA-binding</keyword>
<dbReference type="CDD" id="cd00067">
    <property type="entry name" value="GAL4"/>
    <property type="match status" value="1"/>
</dbReference>
<dbReference type="PANTHER" id="PTHR47659:SF4">
    <property type="entry name" value="ZN(II)2CYS6 TRANSCRIPTION FACTOR (EUROFUNG)"/>
    <property type="match status" value="1"/>
</dbReference>
<evidence type="ECO:0000256" key="1">
    <source>
        <dbReference type="ARBA" id="ARBA00022723"/>
    </source>
</evidence>
<feature type="region of interest" description="Disordered" evidence="7">
    <location>
        <begin position="1"/>
        <end position="63"/>
    </location>
</feature>
<feature type="compositionally biased region" description="Basic and acidic residues" evidence="7">
    <location>
        <begin position="173"/>
        <end position="188"/>
    </location>
</feature>
<keyword evidence="10" id="KW-1185">Reference proteome</keyword>
<name>A0A9W9TRT9_9EURO</name>
<evidence type="ECO:0000256" key="2">
    <source>
        <dbReference type="ARBA" id="ARBA00022833"/>
    </source>
</evidence>
<accession>A0A9W9TRT9</accession>
<sequence length="514" mass="54070">MSGSPPAEEPSVASAESNPSRYPLASSPAPSAAEEAPVVSHPRPHRPSLGNDPLPTTIPPISAVAPVSVPSVPLIPPRYPDPGPLYTDPSHAHPELPQFPLAAFDRSISGAGPRAIAQRSTRRTKAHVASACVNCKKKHLGCDPARPCRRCVLAGKASSCVDVTHKKRGRPPLKAEDSSLRPYTHPDHSPVPAESQPAGPPRASFHRPTSSRELRPMTDLQGVGEPGPPPPPPGAATMRGPRSQPHRWSASVFPLTRPMEASPGMLNAAGRRPFSSSGPASYPQPHPSVPPSAFAPVTSGFNPVIKTPTGPPGMDMRFQQYPGPALPPPTTPPQPNPAAGIPYIPYAESPGSAHHPGAESRLPAGPRESYLETSVRLPPIHQATANPGPPMSAVPPGPPGHAYHTHRLSDPYPASWVLAGSEGSSQDPRTSAQPKRPMDSILDHPSHHRRLSSSATGSLNPIPRHLGPLELPTPVTPAPSLPAGAQTTQPVTEAEPDPRPVKRRKMALDDMVNG</sequence>
<feature type="compositionally biased region" description="Polar residues" evidence="7">
    <location>
        <begin position="422"/>
        <end position="433"/>
    </location>
</feature>
<organism evidence="9 10">
    <name type="scientific">Penicillium chermesinum</name>
    <dbReference type="NCBI Taxonomy" id="63820"/>
    <lineage>
        <taxon>Eukaryota</taxon>
        <taxon>Fungi</taxon>
        <taxon>Dikarya</taxon>
        <taxon>Ascomycota</taxon>
        <taxon>Pezizomycotina</taxon>
        <taxon>Eurotiomycetes</taxon>
        <taxon>Eurotiomycetidae</taxon>
        <taxon>Eurotiales</taxon>
        <taxon>Aspergillaceae</taxon>
        <taxon>Penicillium</taxon>
    </lineage>
</organism>
<keyword evidence="2" id="KW-0862">Zinc</keyword>
<evidence type="ECO:0000313" key="9">
    <source>
        <dbReference type="EMBL" id="KAJ5239046.1"/>
    </source>
</evidence>
<dbReference type="EMBL" id="JAPQKS010000003">
    <property type="protein sequence ID" value="KAJ5239046.1"/>
    <property type="molecule type" value="Genomic_DNA"/>
</dbReference>
<proteinExistence type="predicted"/>
<reference evidence="9" key="2">
    <citation type="journal article" date="2023" name="IMA Fungus">
        <title>Comparative genomic study of the Penicillium genus elucidates a diverse pangenome and 15 lateral gene transfer events.</title>
        <authorList>
            <person name="Petersen C."/>
            <person name="Sorensen T."/>
            <person name="Nielsen M.R."/>
            <person name="Sondergaard T.E."/>
            <person name="Sorensen J.L."/>
            <person name="Fitzpatrick D.A."/>
            <person name="Frisvad J.C."/>
            <person name="Nielsen K.L."/>
        </authorList>
    </citation>
    <scope>NUCLEOTIDE SEQUENCE</scope>
    <source>
        <strain evidence="9">IBT 19713</strain>
    </source>
</reference>
<dbReference type="GO" id="GO:0000981">
    <property type="term" value="F:DNA-binding transcription factor activity, RNA polymerase II-specific"/>
    <property type="evidence" value="ECO:0007669"/>
    <property type="project" value="InterPro"/>
</dbReference>
<evidence type="ECO:0000313" key="10">
    <source>
        <dbReference type="Proteomes" id="UP001150941"/>
    </source>
</evidence>
<dbReference type="PROSITE" id="PS50048">
    <property type="entry name" value="ZN2_CY6_FUNGAL_2"/>
    <property type="match status" value="1"/>
</dbReference>
<dbReference type="AlphaFoldDB" id="A0A9W9TRT9"/>
<evidence type="ECO:0000256" key="7">
    <source>
        <dbReference type="SAM" id="MobiDB-lite"/>
    </source>
</evidence>
<dbReference type="RefSeq" id="XP_058331965.1">
    <property type="nucleotide sequence ID" value="XM_058472962.1"/>
</dbReference>
<evidence type="ECO:0000256" key="6">
    <source>
        <dbReference type="ARBA" id="ARBA00023242"/>
    </source>
</evidence>
<dbReference type="Proteomes" id="UP001150941">
    <property type="component" value="Unassembled WGS sequence"/>
</dbReference>
<feature type="region of interest" description="Disordered" evidence="7">
    <location>
        <begin position="165"/>
        <end position="514"/>
    </location>
</feature>
<dbReference type="GO" id="GO:0003677">
    <property type="term" value="F:DNA binding"/>
    <property type="evidence" value="ECO:0007669"/>
    <property type="project" value="UniProtKB-KW"/>
</dbReference>
<feature type="compositionally biased region" description="Low complexity" evidence="7">
    <location>
        <begin position="19"/>
        <end position="40"/>
    </location>
</feature>
<evidence type="ECO:0000256" key="3">
    <source>
        <dbReference type="ARBA" id="ARBA00023015"/>
    </source>
</evidence>
<keyword evidence="1" id="KW-0479">Metal-binding</keyword>
<evidence type="ECO:0000259" key="8">
    <source>
        <dbReference type="PROSITE" id="PS50048"/>
    </source>
</evidence>
<keyword evidence="5" id="KW-0804">Transcription</keyword>
<reference evidence="9" key="1">
    <citation type="submission" date="2022-11" db="EMBL/GenBank/DDBJ databases">
        <authorList>
            <person name="Petersen C."/>
        </authorList>
    </citation>
    <scope>NUCLEOTIDE SEQUENCE</scope>
    <source>
        <strain evidence="9">IBT 19713</strain>
    </source>
</reference>
<gene>
    <name evidence="9" type="ORF">N7468_003665</name>
</gene>
<comment type="caution">
    <text evidence="9">The sequence shown here is derived from an EMBL/GenBank/DDBJ whole genome shotgun (WGS) entry which is preliminary data.</text>
</comment>
<evidence type="ECO:0000256" key="5">
    <source>
        <dbReference type="ARBA" id="ARBA00023163"/>
    </source>
</evidence>
<feature type="compositionally biased region" description="Basic and acidic residues" evidence="7">
    <location>
        <begin position="436"/>
        <end position="445"/>
    </location>
</feature>
<feature type="compositionally biased region" description="Pro residues" evidence="7">
    <location>
        <begin position="324"/>
        <end position="336"/>
    </location>
</feature>
<dbReference type="InterPro" id="IPR036864">
    <property type="entry name" value="Zn2-C6_fun-type_DNA-bd_sf"/>
</dbReference>
<dbReference type="OrthoDB" id="5575144at2759"/>
<dbReference type="GeneID" id="83200265"/>
<feature type="domain" description="Zn(2)-C6 fungal-type" evidence="8">
    <location>
        <begin position="131"/>
        <end position="162"/>
    </location>
</feature>
<keyword evidence="6" id="KW-0539">Nucleus</keyword>
<dbReference type="InterPro" id="IPR001138">
    <property type="entry name" value="Zn2Cys6_DnaBD"/>
</dbReference>
<dbReference type="GO" id="GO:0008270">
    <property type="term" value="F:zinc ion binding"/>
    <property type="evidence" value="ECO:0007669"/>
    <property type="project" value="InterPro"/>
</dbReference>
<dbReference type="SUPFAM" id="SSF57701">
    <property type="entry name" value="Zn2/Cys6 DNA-binding domain"/>
    <property type="match status" value="1"/>
</dbReference>
<keyword evidence="3" id="KW-0805">Transcription regulation</keyword>
<feature type="compositionally biased region" description="Pro residues" evidence="7">
    <location>
        <begin position="387"/>
        <end position="399"/>
    </location>
</feature>
<dbReference type="PROSITE" id="PS00463">
    <property type="entry name" value="ZN2_CY6_FUNGAL_1"/>
    <property type="match status" value="1"/>
</dbReference>
<dbReference type="SMART" id="SM00066">
    <property type="entry name" value="GAL4"/>
    <property type="match status" value="1"/>
</dbReference>
<dbReference type="InterPro" id="IPR050335">
    <property type="entry name" value="ERT1_acuK_gluconeogen_tf"/>
</dbReference>
<evidence type="ECO:0000256" key="4">
    <source>
        <dbReference type="ARBA" id="ARBA00023125"/>
    </source>
</evidence>
<protein>
    <recommendedName>
        <fullName evidence="8">Zn(2)-C6 fungal-type domain-containing protein</fullName>
    </recommendedName>
</protein>
<dbReference type="PANTHER" id="PTHR47659">
    <property type="entry name" value="ZN(II)2CYS6 TRANSCRIPTION FACTOR (EUROFUNG)-RELATED"/>
    <property type="match status" value="1"/>
</dbReference>